<dbReference type="GO" id="GO:0004497">
    <property type="term" value="F:monooxygenase activity"/>
    <property type="evidence" value="ECO:0007669"/>
    <property type="project" value="InterPro"/>
</dbReference>
<dbReference type="GO" id="GO:0016705">
    <property type="term" value="F:oxidoreductase activity, acting on paired donors, with incorporation or reduction of molecular oxygen"/>
    <property type="evidence" value="ECO:0007669"/>
    <property type="project" value="InterPro"/>
</dbReference>
<sequence length="132" mass="15157">MLFGFQPFATKDSKIFKRLEELVVDRFVGDEGEKLLKYVLWLNGPETETPMVGNKQCEGKDLVVFASRLFVAELFLRYDSFETESGTSALGMLSFVFLGCYNVRPIGLFILRFFEEMLRRFIVIFGPKSSQA</sequence>
<organism evidence="1 2">
    <name type="scientific">Nyssa sinensis</name>
    <dbReference type="NCBI Taxonomy" id="561372"/>
    <lineage>
        <taxon>Eukaryota</taxon>
        <taxon>Viridiplantae</taxon>
        <taxon>Streptophyta</taxon>
        <taxon>Embryophyta</taxon>
        <taxon>Tracheophyta</taxon>
        <taxon>Spermatophyta</taxon>
        <taxon>Magnoliopsida</taxon>
        <taxon>eudicotyledons</taxon>
        <taxon>Gunneridae</taxon>
        <taxon>Pentapetalae</taxon>
        <taxon>asterids</taxon>
        <taxon>Cornales</taxon>
        <taxon>Nyssaceae</taxon>
        <taxon>Nyssa</taxon>
    </lineage>
</organism>
<name>A0A5J5AEH4_9ASTE</name>
<evidence type="ECO:0000313" key="2">
    <source>
        <dbReference type="Proteomes" id="UP000325577"/>
    </source>
</evidence>
<dbReference type="AlphaFoldDB" id="A0A5J5AEH4"/>
<gene>
    <name evidence="1" type="ORF">F0562_035953</name>
</gene>
<proteinExistence type="predicted"/>
<evidence type="ECO:0000313" key="1">
    <source>
        <dbReference type="EMBL" id="KAA8528598.1"/>
    </source>
</evidence>
<dbReference type="InterPro" id="IPR036396">
    <property type="entry name" value="Cyt_P450_sf"/>
</dbReference>
<keyword evidence="2" id="KW-1185">Reference proteome</keyword>
<dbReference type="GO" id="GO:0020037">
    <property type="term" value="F:heme binding"/>
    <property type="evidence" value="ECO:0007669"/>
    <property type="project" value="InterPro"/>
</dbReference>
<accession>A0A5J5AEH4</accession>
<protein>
    <submittedName>
        <fullName evidence="1">Uncharacterized protein</fullName>
    </submittedName>
</protein>
<dbReference type="OrthoDB" id="2789670at2759"/>
<dbReference type="Gene3D" id="1.10.630.10">
    <property type="entry name" value="Cytochrome P450"/>
    <property type="match status" value="1"/>
</dbReference>
<dbReference type="SUPFAM" id="SSF48264">
    <property type="entry name" value="Cytochrome P450"/>
    <property type="match status" value="1"/>
</dbReference>
<dbReference type="EMBL" id="CM018045">
    <property type="protein sequence ID" value="KAA8528598.1"/>
    <property type="molecule type" value="Genomic_DNA"/>
</dbReference>
<reference evidence="1 2" key="1">
    <citation type="submission" date="2019-09" db="EMBL/GenBank/DDBJ databases">
        <title>A chromosome-level genome assembly of the Chinese tupelo Nyssa sinensis.</title>
        <authorList>
            <person name="Yang X."/>
            <person name="Kang M."/>
            <person name="Yang Y."/>
            <person name="Xiong H."/>
            <person name="Wang M."/>
            <person name="Zhang Z."/>
            <person name="Wang Z."/>
            <person name="Wu H."/>
            <person name="Ma T."/>
            <person name="Liu J."/>
            <person name="Xi Z."/>
        </authorList>
    </citation>
    <scope>NUCLEOTIDE SEQUENCE [LARGE SCALE GENOMIC DNA]</scope>
    <source>
        <strain evidence="1">J267</strain>
        <tissue evidence="1">Leaf</tissue>
    </source>
</reference>
<dbReference type="GO" id="GO:0005506">
    <property type="term" value="F:iron ion binding"/>
    <property type="evidence" value="ECO:0007669"/>
    <property type="project" value="InterPro"/>
</dbReference>
<dbReference type="Proteomes" id="UP000325577">
    <property type="component" value="Linkage Group LG21"/>
</dbReference>